<dbReference type="PROSITE" id="PS51821">
    <property type="entry name" value="VELVET"/>
    <property type="match status" value="1"/>
</dbReference>
<evidence type="ECO:0000313" key="12">
    <source>
        <dbReference type="EMBL" id="TFY57008.1"/>
    </source>
</evidence>
<dbReference type="InterPro" id="IPR001567">
    <property type="entry name" value="Pept_M3A_M3B_dom"/>
</dbReference>
<dbReference type="SUPFAM" id="SSF55486">
    <property type="entry name" value="Metalloproteases ('zincins'), catalytic domain"/>
    <property type="match status" value="1"/>
</dbReference>
<dbReference type="Proteomes" id="UP000298390">
    <property type="component" value="Unassembled WGS sequence"/>
</dbReference>
<evidence type="ECO:0000256" key="10">
    <source>
        <dbReference type="RuleBase" id="RU003435"/>
    </source>
</evidence>
<comment type="similarity">
    <text evidence="10">Belongs to the peptidase M3 family.</text>
</comment>
<dbReference type="GO" id="GO:0004222">
    <property type="term" value="F:metalloendopeptidase activity"/>
    <property type="evidence" value="ECO:0007669"/>
    <property type="project" value="InterPro"/>
</dbReference>
<dbReference type="GO" id="GO:0046872">
    <property type="term" value="F:metal ion binding"/>
    <property type="evidence" value="ECO:0007669"/>
    <property type="project" value="UniProtKB-UniRule"/>
</dbReference>
<dbReference type="STRING" id="34475.A0A4Y9Y508"/>
<dbReference type="Pfam" id="PF01432">
    <property type="entry name" value="Peptidase_M3"/>
    <property type="match status" value="1"/>
</dbReference>
<keyword evidence="4 10" id="KW-0378">Hydrolase</keyword>
<dbReference type="AlphaFoldDB" id="A0A4Y9Y508"/>
<evidence type="ECO:0000256" key="1">
    <source>
        <dbReference type="ARBA" id="ARBA00004123"/>
    </source>
</evidence>
<keyword evidence="2 10" id="KW-0645">Protease</keyword>
<evidence type="ECO:0000256" key="3">
    <source>
        <dbReference type="ARBA" id="ARBA00022723"/>
    </source>
</evidence>
<evidence type="ECO:0000256" key="9">
    <source>
        <dbReference type="ARBA" id="ARBA00023242"/>
    </source>
</evidence>
<keyword evidence="3 10" id="KW-0479">Metal-binding</keyword>
<evidence type="ECO:0000256" key="8">
    <source>
        <dbReference type="ARBA" id="ARBA00023163"/>
    </source>
</evidence>
<keyword evidence="7 10" id="KW-0482">Metalloprotease</keyword>
<accession>A0A4Y9Y508</accession>
<dbReference type="GO" id="GO:0006508">
    <property type="term" value="P:proteolysis"/>
    <property type="evidence" value="ECO:0007669"/>
    <property type="project" value="UniProtKB-KW"/>
</dbReference>
<evidence type="ECO:0000256" key="5">
    <source>
        <dbReference type="ARBA" id="ARBA00022833"/>
    </source>
</evidence>
<dbReference type="PANTHER" id="PTHR33572">
    <property type="entry name" value="SPORE DEVELOPMENT REGULATOR VOSA"/>
    <property type="match status" value="1"/>
</dbReference>
<keyword evidence="5 10" id="KW-0862">Zinc</keyword>
<comment type="subcellular location">
    <subcellularLocation>
        <location evidence="1">Nucleus</location>
    </subcellularLocation>
</comment>
<dbReference type="InterPro" id="IPR038491">
    <property type="entry name" value="Velvet_dom_sf"/>
</dbReference>
<dbReference type="Gene3D" id="1.10.1370.10">
    <property type="entry name" value="Neurolysin, domain 3"/>
    <property type="match status" value="1"/>
</dbReference>
<dbReference type="Pfam" id="PF11754">
    <property type="entry name" value="Velvet"/>
    <property type="match status" value="1"/>
</dbReference>
<dbReference type="InterPro" id="IPR024077">
    <property type="entry name" value="Neurolysin/TOP_dom2"/>
</dbReference>
<dbReference type="EMBL" id="SEKV01000460">
    <property type="protein sequence ID" value="TFY57008.1"/>
    <property type="molecule type" value="Genomic_DNA"/>
</dbReference>
<keyword evidence="9" id="KW-0539">Nucleus</keyword>
<proteinExistence type="inferred from homology"/>
<evidence type="ECO:0000313" key="13">
    <source>
        <dbReference type="Proteomes" id="UP000298390"/>
    </source>
</evidence>
<feature type="domain" description="Velvet" evidence="11">
    <location>
        <begin position="30"/>
        <end position="330"/>
    </location>
</feature>
<keyword evidence="6" id="KW-0805">Transcription regulation</keyword>
<evidence type="ECO:0000256" key="6">
    <source>
        <dbReference type="ARBA" id="ARBA00023015"/>
    </source>
</evidence>
<keyword evidence="8" id="KW-0804">Transcription</keyword>
<dbReference type="InterPro" id="IPR037525">
    <property type="entry name" value="Velvet_dom"/>
</dbReference>
<gene>
    <name evidence="12" type="ORF">EVJ58_g7294</name>
</gene>
<dbReference type="Gene3D" id="2.60.40.3960">
    <property type="entry name" value="Velvet domain"/>
    <property type="match status" value="1"/>
</dbReference>
<reference evidence="12 13" key="1">
    <citation type="submission" date="2019-01" db="EMBL/GenBank/DDBJ databases">
        <title>Genome sequencing of the rare red list fungi Fomitopsis rosea.</title>
        <authorList>
            <person name="Buettner E."/>
            <person name="Kellner H."/>
        </authorList>
    </citation>
    <scope>NUCLEOTIDE SEQUENCE [LARGE SCALE GENOMIC DNA]</scope>
    <source>
        <strain evidence="12 13">DSM 105464</strain>
    </source>
</reference>
<comment type="caution">
    <text evidence="12">The sequence shown here is derived from an EMBL/GenBank/DDBJ whole genome shotgun (WGS) entry which is preliminary data.</text>
</comment>
<sequence>MHHSTHASPSVPLDPYIGRPVSFLAGHFAGRTLRAELYELQAATAGRKCGTKDRRPLDPPPVVSLRLFEVRDAGTPLQAEWELGNLSEVDNHGFLCHVDLFHVQDPASSPPDPWRSDVTAGPSAFMYGAPGHSAPDISTSYHARPSAGPFPGYSDETTYRASPRNVNSHRDPAMAFSSAAGFAGSDATHHAAVTGGGISSYYPPIAGLEPLRTIEPQAPATNDDELCTRLFAGTTIVASSCITHGGKNSMLFTFSDLAIEAEGLFFLRYRAFNILNVAAGAAPIPVLAECYGSAFRVYNTKDFPGLRASTDLTKVAIIVYGSQGAFACKRAEATEDLVGKGYTYSLVFAADMYATVFKPDPLDPARGAKYRDAILRPGGSREEDDSLKEFLGRPPNSEAFVRELFGHTGSAGSNL</sequence>
<evidence type="ECO:0000259" key="11">
    <source>
        <dbReference type="PROSITE" id="PS51821"/>
    </source>
</evidence>
<comment type="cofactor">
    <cofactor evidence="10">
        <name>Zn(2+)</name>
        <dbReference type="ChEBI" id="CHEBI:29105"/>
    </cofactor>
    <text evidence="10">Binds 1 zinc ion.</text>
</comment>
<dbReference type="InterPro" id="IPR021740">
    <property type="entry name" value="Velvet"/>
</dbReference>
<evidence type="ECO:0000256" key="2">
    <source>
        <dbReference type="ARBA" id="ARBA00022670"/>
    </source>
</evidence>
<dbReference type="PANTHER" id="PTHR33572:SF3">
    <property type="entry name" value="VELVET COMPLEX SUBUNIT B"/>
    <property type="match status" value="1"/>
</dbReference>
<name>A0A4Y9Y508_9APHY</name>
<dbReference type="GO" id="GO:0005634">
    <property type="term" value="C:nucleus"/>
    <property type="evidence" value="ECO:0007669"/>
    <property type="project" value="UniProtKB-SubCell"/>
</dbReference>
<evidence type="ECO:0000256" key="4">
    <source>
        <dbReference type="ARBA" id="ARBA00022801"/>
    </source>
</evidence>
<organism evidence="12 13">
    <name type="scientific">Rhodofomes roseus</name>
    <dbReference type="NCBI Taxonomy" id="34475"/>
    <lineage>
        <taxon>Eukaryota</taxon>
        <taxon>Fungi</taxon>
        <taxon>Dikarya</taxon>
        <taxon>Basidiomycota</taxon>
        <taxon>Agaricomycotina</taxon>
        <taxon>Agaricomycetes</taxon>
        <taxon>Polyporales</taxon>
        <taxon>Rhodofomes</taxon>
    </lineage>
</organism>
<protein>
    <recommendedName>
        <fullName evidence="11">Velvet domain-containing protein</fullName>
    </recommendedName>
</protein>
<evidence type="ECO:0000256" key="7">
    <source>
        <dbReference type="ARBA" id="ARBA00023049"/>
    </source>
</evidence>